<reference evidence="2" key="1">
    <citation type="journal article" date="2019" name="Int. J. Syst. Evol. Microbiol.">
        <title>The Global Catalogue of Microorganisms (GCM) 10K type strain sequencing project: providing services to taxonomists for standard genome sequencing and annotation.</title>
        <authorList>
            <consortium name="The Broad Institute Genomics Platform"/>
            <consortium name="The Broad Institute Genome Sequencing Center for Infectious Disease"/>
            <person name="Wu L."/>
            <person name="Ma J."/>
        </authorList>
    </citation>
    <scope>NUCLEOTIDE SEQUENCE [LARGE SCALE GENOMIC DNA]</scope>
    <source>
        <strain evidence="2">JCM 17695</strain>
    </source>
</reference>
<protein>
    <submittedName>
        <fullName evidence="1">Uncharacterized protein</fullName>
    </submittedName>
</protein>
<proteinExistence type="predicted"/>
<dbReference type="Proteomes" id="UP001596512">
    <property type="component" value="Unassembled WGS sequence"/>
</dbReference>
<sequence length="111" mass="11976">MPHPDAYRIAESVLRALAPEELPDLPEVWRDHTPSWTRRVRRRATGWALGSGLSGALTEWAPFVVAFVTSEDLSDPALPDRAAAAALAADRTPPDPDRFAAALADALRPGP</sequence>
<name>A0ABW2THG9_9PSEU</name>
<evidence type="ECO:0000313" key="1">
    <source>
        <dbReference type="EMBL" id="MFC7613104.1"/>
    </source>
</evidence>
<gene>
    <name evidence="1" type="ORF">ACFQV2_05175</name>
</gene>
<keyword evidence="2" id="KW-1185">Reference proteome</keyword>
<accession>A0ABW2THG9</accession>
<dbReference type="EMBL" id="JBHTEY010000004">
    <property type="protein sequence ID" value="MFC7613104.1"/>
    <property type="molecule type" value="Genomic_DNA"/>
</dbReference>
<organism evidence="1 2">
    <name type="scientific">Actinokineospora soli</name>
    <dbReference type="NCBI Taxonomy" id="1048753"/>
    <lineage>
        <taxon>Bacteria</taxon>
        <taxon>Bacillati</taxon>
        <taxon>Actinomycetota</taxon>
        <taxon>Actinomycetes</taxon>
        <taxon>Pseudonocardiales</taxon>
        <taxon>Pseudonocardiaceae</taxon>
        <taxon>Actinokineospora</taxon>
    </lineage>
</organism>
<comment type="caution">
    <text evidence="1">The sequence shown here is derived from an EMBL/GenBank/DDBJ whole genome shotgun (WGS) entry which is preliminary data.</text>
</comment>
<evidence type="ECO:0000313" key="2">
    <source>
        <dbReference type="Proteomes" id="UP001596512"/>
    </source>
</evidence>